<gene>
    <name evidence="1" type="ORF">MOC_3667</name>
</gene>
<sequence>MGIGVGQPRCAHQCTSDATRRRSLTHTLIDRNVGFRGTLTLSGNDWTGR</sequence>
<proteinExistence type="predicted"/>
<dbReference type="AlphaFoldDB" id="A0A089NVM4"/>
<organism evidence="1 2">
    <name type="scientific">Methylobacterium oryzae CBMB20</name>
    <dbReference type="NCBI Taxonomy" id="693986"/>
    <lineage>
        <taxon>Bacteria</taxon>
        <taxon>Pseudomonadati</taxon>
        <taxon>Pseudomonadota</taxon>
        <taxon>Alphaproteobacteria</taxon>
        <taxon>Hyphomicrobiales</taxon>
        <taxon>Methylobacteriaceae</taxon>
        <taxon>Methylobacterium</taxon>
    </lineage>
</organism>
<evidence type="ECO:0000313" key="2">
    <source>
        <dbReference type="Proteomes" id="UP000029492"/>
    </source>
</evidence>
<dbReference type="EMBL" id="CP003811">
    <property type="protein sequence ID" value="AIQ91422.1"/>
    <property type="molecule type" value="Genomic_DNA"/>
</dbReference>
<dbReference type="KEGG" id="mor:MOC_3667"/>
<evidence type="ECO:0000313" key="1">
    <source>
        <dbReference type="EMBL" id="AIQ91422.1"/>
    </source>
</evidence>
<accession>A0A089NVM4</accession>
<protein>
    <submittedName>
        <fullName evidence="1">Protein of unassigned function</fullName>
    </submittedName>
</protein>
<name>A0A089NVM4_9HYPH</name>
<keyword evidence="2" id="KW-1185">Reference proteome</keyword>
<dbReference type="HOGENOM" id="CLU_3137607_0_0_5"/>
<dbReference type="Proteomes" id="UP000029492">
    <property type="component" value="Chromosome"/>
</dbReference>
<reference evidence="1 2" key="1">
    <citation type="journal article" date="2014" name="PLoS ONE">
        <title>Genome Information of Methylobacterium oryzae, a Plant-Probiotic Methylotroph in the Phyllosphere.</title>
        <authorList>
            <person name="Kwak M.J."/>
            <person name="Jeong H."/>
            <person name="Madhaiyan M."/>
            <person name="Lee Y."/>
            <person name="Sa T.M."/>
            <person name="Oh T.K."/>
            <person name="Kim J.F."/>
        </authorList>
    </citation>
    <scope>NUCLEOTIDE SEQUENCE [LARGE SCALE GENOMIC DNA]</scope>
    <source>
        <strain evidence="1 2">CBMB20</strain>
    </source>
</reference>